<proteinExistence type="predicted"/>
<comment type="caution">
    <text evidence="3">The sequence shown here is derived from an EMBL/GenBank/DDBJ whole genome shotgun (WGS) entry which is preliminary data.</text>
</comment>
<dbReference type="PANTHER" id="PTHR11439:SF467">
    <property type="entry name" value="INTEGRASE CATALYTIC DOMAIN-CONTAINING PROTEIN"/>
    <property type="match status" value="1"/>
</dbReference>
<dbReference type="Pfam" id="PF07727">
    <property type="entry name" value="RVT_2"/>
    <property type="match status" value="1"/>
</dbReference>
<dbReference type="InterPro" id="IPR013103">
    <property type="entry name" value="RVT_2"/>
</dbReference>
<dbReference type="PANTHER" id="PTHR11439">
    <property type="entry name" value="GAG-POL-RELATED RETROTRANSPOSON"/>
    <property type="match status" value="1"/>
</dbReference>
<gene>
    <name evidence="3" type="ORF">CYCCA115_LOCUS22900</name>
</gene>
<dbReference type="EMBL" id="CAKOGP040002341">
    <property type="protein sequence ID" value="CAJ1967709.1"/>
    <property type="molecule type" value="Genomic_DNA"/>
</dbReference>
<evidence type="ECO:0000256" key="1">
    <source>
        <dbReference type="SAM" id="MobiDB-lite"/>
    </source>
</evidence>
<name>A0AAD2JNV5_9STRA</name>
<dbReference type="SUPFAM" id="SSF53098">
    <property type="entry name" value="Ribonuclease H-like"/>
    <property type="match status" value="1"/>
</dbReference>
<sequence length="1053" mass="119413">MNSVSVPGLVAQLRGRATLARYNYATVFVHHFSGIGYVHLHEYNDAEAVVEAKSRFEQFAQSFNVGIKHYHCDNGIFADKTYKAACAANNQSISFCGVNAHHQSGIAEKRIRDLRDSARSMLLLAKHNWPDAISTHLWGFAMNYASTIRASTLREGETRTPLQKFAQTSEPPPVNRFHTFGCPVYTLDPDLQSGNAQPNKLTDRSRVGIFLGFSREHASTVSLVLNPITGLTSPQFHVKHDDRFESTKHPIMKEAGKWQEITQIHRVRKKKNQRAPILQRELPQQEVSQRELPKINELYPLEDPQNEDPNPSAASKQGPQGTLNRGDLQTPPTVPVDKEADESRAPVPTTGRDKNGTKSSLERQKQQHLQPEEVRATLHAKIKRQQVKRKSKQTPQKKSKKRKIQNGSRSTSTEDVINGDSISGNNIPEGAKAPSSTLSEGEESPEGARAPSSTLSEGEESPTPVQRSAITAATILDERRKEMKLALHTYYTSTARRIHADEIADESIASNPMAFSATLADEDTMYLHQAQKQKDWKQFSKAMGKEIQDHTEGKHWEVIERTKVPEGHKIMRGVWSMKRKRRVATGQIYKWKARLCVDGSSQEKGVNFWDTYSPVVTWESVRSLLTLAIMNKWTTRQIDFVLAFPQAKVECPMYMEIPQGCNVDGSRDTHVLELKQNLYGSRQGSKIWFDFTCKGLQKRGFKQSKTDKAVFYKGKTIFILYVDDGILIGPNAGKIDDIINSLQKDYKLTDKGDLNEYLGIKMERRKDGTRWLTQPTLIKRILKTVGVNEQRPPGKRLMRTPATKVLHKDIGGPPRRHNWDYRSVVGMLNWLTRSTRPDLIFAVSQVGRFMALPKKSHENAILRICQYLRDTQDKGMLMRPQRTGFQVYADADFAGGFVKEHTADPNTAKSRSCYFIMFNNCMIFAHSKLQTEVALSTTEAEYICLSQSIRTVLVQMRFFKEIAKRIKSFRYTKPVIKCTAFEDNKGAIELAKAPKLRPRTKHINIKYHHFREAVAHGLVNLEHVDTGEQLADIGTKPLDGPTFEYLRRLLIGW</sequence>
<feature type="region of interest" description="Disordered" evidence="1">
    <location>
        <begin position="267"/>
        <end position="469"/>
    </location>
</feature>
<keyword evidence="4" id="KW-1185">Reference proteome</keyword>
<reference evidence="3" key="1">
    <citation type="submission" date="2023-08" db="EMBL/GenBank/DDBJ databases">
        <authorList>
            <person name="Audoor S."/>
            <person name="Bilcke G."/>
        </authorList>
    </citation>
    <scope>NUCLEOTIDE SEQUENCE</scope>
</reference>
<dbReference type="InterPro" id="IPR043502">
    <property type="entry name" value="DNA/RNA_pol_sf"/>
</dbReference>
<feature type="compositionally biased region" description="Basic and acidic residues" evidence="1">
    <location>
        <begin position="351"/>
        <end position="376"/>
    </location>
</feature>
<dbReference type="InterPro" id="IPR036397">
    <property type="entry name" value="RNaseH_sf"/>
</dbReference>
<dbReference type="AlphaFoldDB" id="A0AAD2JNV5"/>
<dbReference type="InterPro" id="IPR012337">
    <property type="entry name" value="RNaseH-like_sf"/>
</dbReference>
<feature type="compositionally biased region" description="Polar residues" evidence="1">
    <location>
        <begin position="307"/>
        <end position="323"/>
    </location>
</feature>
<protein>
    <recommendedName>
        <fullName evidence="2">Reverse transcriptase Ty1/copia-type domain-containing protein</fullName>
    </recommendedName>
</protein>
<evidence type="ECO:0000313" key="4">
    <source>
        <dbReference type="Proteomes" id="UP001295423"/>
    </source>
</evidence>
<organism evidence="3 4">
    <name type="scientific">Cylindrotheca closterium</name>
    <dbReference type="NCBI Taxonomy" id="2856"/>
    <lineage>
        <taxon>Eukaryota</taxon>
        <taxon>Sar</taxon>
        <taxon>Stramenopiles</taxon>
        <taxon>Ochrophyta</taxon>
        <taxon>Bacillariophyta</taxon>
        <taxon>Bacillariophyceae</taxon>
        <taxon>Bacillariophycidae</taxon>
        <taxon>Bacillariales</taxon>
        <taxon>Bacillariaceae</taxon>
        <taxon>Cylindrotheca</taxon>
    </lineage>
</organism>
<feature type="domain" description="Reverse transcriptase Ty1/copia-type" evidence="2">
    <location>
        <begin position="561"/>
        <end position="789"/>
    </location>
</feature>
<accession>A0AAD2JNV5</accession>
<feature type="compositionally biased region" description="Basic residues" evidence="1">
    <location>
        <begin position="378"/>
        <end position="404"/>
    </location>
</feature>
<evidence type="ECO:0000259" key="2">
    <source>
        <dbReference type="Pfam" id="PF07727"/>
    </source>
</evidence>
<dbReference type="SUPFAM" id="SSF56672">
    <property type="entry name" value="DNA/RNA polymerases"/>
    <property type="match status" value="1"/>
</dbReference>
<dbReference type="Gene3D" id="3.30.420.10">
    <property type="entry name" value="Ribonuclease H-like superfamily/Ribonuclease H"/>
    <property type="match status" value="1"/>
</dbReference>
<dbReference type="Proteomes" id="UP001295423">
    <property type="component" value="Unassembled WGS sequence"/>
</dbReference>
<dbReference type="GO" id="GO:0003676">
    <property type="term" value="F:nucleic acid binding"/>
    <property type="evidence" value="ECO:0007669"/>
    <property type="project" value="InterPro"/>
</dbReference>
<feature type="compositionally biased region" description="Polar residues" evidence="1">
    <location>
        <begin position="405"/>
        <end position="426"/>
    </location>
</feature>
<dbReference type="CDD" id="cd09272">
    <property type="entry name" value="RNase_HI_RT_Ty1"/>
    <property type="match status" value="1"/>
</dbReference>
<evidence type="ECO:0000313" key="3">
    <source>
        <dbReference type="EMBL" id="CAJ1967709.1"/>
    </source>
</evidence>